<dbReference type="AlphaFoldDB" id="A0A409YSI4"/>
<evidence type="ECO:0000256" key="1">
    <source>
        <dbReference type="SAM" id="MobiDB-lite"/>
    </source>
</evidence>
<comment type="caution">
    <text evidence="2">The sequence shown here is derived from an EMBL/GenBank/DDBJ whole genome shotgun (WGS) entry which is preliminary data.</text>
</comment>
<protein>
    <submittedName>
        <fullName evidence="2">Uncharacterized protein</fullName>
    </submittedName>
</protein>
<organism evidence="2 3">
    <name type="scientific">Panaeolus cyanescens</name>
    <dbReference type="NCBI Taxonomy" id="181874"/>
    <lineage>
        <taxon>Eukaryota</taxon>
        <taxon>Fungi</taxon>
        <taxon>Dikarya</taxon>
        <taxon>Basidiomycota</taxon>
        <taxon>Agaricomycotina</taxon>
        <taxon>Agaricomycetes</taxon>
        <taxon>Agaricomycetidae</taxon>
        <taxon>Agaricales</taxon>
        <taxon>Agaricineae</taxon>
        <taxon>Galeropsidaceae</taxon>
        <taxon>Panaeolus</taxon>
    </lineage>
</organism>
<accession>A0A409YSI4</accession>
<feature type="region of interest" description="Disordered" evidence="1">
    <location>
        <begin position="1"/>
        <end position="34"/>
    </location>
</feature>
<dbReference type="Proteomes" id="UP000284842">
    <property type="component" value="Unassembled WGS sequence"/>
</dbReference>
<gene>
    <name evidence="2" type="ORF">CVT24_004624</name>
</gene>
<evidence type="ECO:0000313" key="2">
    <source>
        <dbReference type="EMBL" id="PPR05986.1"/>
    </source>
</evidence>
<dbReference type="InParanoid" id="A0A409YSI4"/>
<feature type="compositionally biased region" description="Polar residues" evidence="1">
    <location>
        <begin position="107"/>
        <end position="117"/>
    </location>
</feature>
<feature type="region of interest" description="Disordered" evidence="1">
    <location>
        <begin position="214"/>
        <end position="233"/>
    </location>
</feature>
<keyword evidence="3" id="KW-1185">Reference proteome</keyword>
<sequence length="233" mass="25516">MHTNTPSQPPSPQKITRKFNEENRAHFDSYSPNIPARVNAYKAMLADGLGSKREHNHSLGNSQNNRDRSQDHQNHHPEASGEQRGTASRPQKTLSNHRNHYGDVERNSNTTQPNNHRYLNHSRNDLRATSIDTRAPPASNASANARVDPTVRATPTSSYHSSSYGAPLASNHADEYDPFNPTMAAYHSSHPFPIPSQPVRGSLALSYPAPIGAGVEVTGSSASRNNIAEKPSM</sequence>
<dbReference type="EMBL" id="NHTK01000722">
    <property type="protein sequence ID" value="PPR05986.1"/>
    <property type="molecule type" value="Genomic_DNA"/>
</dbReference>
<feature type="compositionally biased region" description="Polar residues" evidence="1">
    <location>
        <begin position="83"/>
        <end position="96"/>
    </location>
</feature>
<feature type="region of interest" description="Disordered" evidence="1">
    <location>
        <begin position="47"/>
        <end position="119"/>
    </location>
</feature>
<evidence type="ECO:0000313" key="3">
    <source>
        <dbReference type="Proteomes" id="UP000284842"/>
    </source>
</evidence>
<feature type="compositionally biased region" description="Basic and acidic residues" evidence="1">
    <location>
        <begin position="18"/>
        <end position="27"/>
    </location>
</feature>
<proteinExistence type="predicted"/>
<reference evidence="2 3" key="1">
    <citation type="journal article" date="2018" name="Evol. Lett.">
        <title>Horizontal gene cluster transfer increased hallucinogenic mushroom diversity.</title>
        <authorList>
            <person name="Reynolds H.T."/>
            <person name="Vijayakumar V."/>
            <person name="Gluck-Thaler E."/>
            <person name="Korotkin H.B."/>
            <person name="Matheny P.B."/>
            <person name="Slot J.C."/>
        </authorList>
    </citation>
    <scope>NUCLEOTIDE SEQUENCE [LARGE SCALE GENOMIC DNA]</scope>
    <source>
        <strain evidence="2 3">2629</strain>
    </source>
</reference>
<feature type="compositionally biased region" description="Basic and acidic residues" evidence="1">
    <location>
        <begin position="65"/>
        <end position="81"/>
    </location>
</feature>
<name>A0A409YSI4_9AGAR</name>